<gene>
    <name evidence="1" type="ORF">PAQ31011_00058</name>
</gene>
<evidence type="ECO:0000313" key="2">
    <source>
        <dbReference type="Proteomes" id="UP000366819"/>
    </source>
</evidence>
<evidence type="ECO:0000313" key="1">
    <source>
        <dbReference type="EMBL" id="VVD60243.1"/>
    </source>
</evidence>
<proteinExistence type="predicted"/>
<reference evidence="1 2" key="1">
    <citation type="submission" date="2019-08" db="EMBL/GenBank/DDBJ databases">
        <authorList>
            <person name="Peeters C."/>
        </authorList>
    </citation>
    <scope>NUCLEOTIDE SEQUENCE [LARGE SCALE GENOMIC DNA]</scope>
    <source>
        <strain evidence="1 2">LMG 31011</strain>
    </source>
</reference>
<dbReference type="EMBL" id="CABPSN010000001">
    <property type="protein sequence ID" value="VVD60243.1"/>
    <property type="molecule type" value="Genomic_DNA"/>
</dbReference>
<protein>
    <submittedName>
        <fullName evidence="1">Uncharacterized protein</fullName>
    </submittedName>
</protein>
<dbReference type="OrthoDB" id="8932439at2"/>
<name>A0A5E4RBR9_9BURK</name>
<keyword evidence="2" id="KW-1185">Reference proteome</keyword>
<sequence length="308" mass="33575">MTTESDRKTKNQTSSTVLWTESLIYQVTAKPMPKTSFMWGEMFVFGPTYGADRGILIEARTPKLVLKPTSTSVSLDKACALTYAPPGDSLADGDLTFDPPSGVARTLTAEGLEWTVSANADISAFPFEIGFDCAPWKVGPTAYGIAHSTAFELRALPMPNTCMRDDVFVFGPTYDLDGSVRGIIIEARDSLNGMPIPRIPCGIGEVYPDTAVVEGALQLPLGVTVLTDAEGRAEIPIRYVTNKPLYPLSEFTIIGNETATRYPMECRRKNHALGPANDDDNAKSLDRKHRRAIRPHATAMDLGNSWRG</sequence>
<dbReference type="AlphaFoldDB" id="A0A5E4RBR9"/>
<dbReference type="Proteomes" id="UP000366819">
    <property type="component" value="Unassembled WGS sequence"/>
</dbReference>
<organism evidence="1 2">
    <name type="scientific">Pandoraea aquatica</name>
    <dbReference type="NCBI Taxonomy" id="2508290"/>
    <lineage>
        <taxon>Bacteria</taxon>
        <taxon>Pseudomonadati</taxon>
        <taxon>Pseudomonadota</taxon>
        <taxon>Betaproteobacteria</taxon>
        <taxon>Burkholderiales</taxon>
        <taxon>Burkholderiaceae</taxon>
        <taxon>Pandoraea</taxon>
    </lineage>
</organism>
<dbReference type="RefSeq" id="WP_150573960.1">
    <property type="nucleotide sequence ID" value="NZ_CABPSN010000001.1"/>
</dbReference>
<accession>A0A5E4RBR9</accession>